<dbReference type="Proteomes" id="UP001595904">
    <property type="component" value="Unassembled WGS sequence"/>
</dbReference>
<protein>
    <submittedName>
        <fullName evidence="1">DciA family protein</fullName>
    </submittedName>
</protein>
<proteinExistence type="predicted"/>
<dbReference type="EMBL" id="JBHSDU010000003">
    <property type="protein sequence ID" value="MFC4311109.1"/>
    <property type="molecule type" value="Genomic_DNA"/>
</dbReference>
<dbReference type="RefSeq" id="WP_380599154.1">
    <property type="nucleotide sequence ID" value="NZ_JBHSDU010000003.1"/>
</dbReference>
<keyword evidence="2" id="KW-1185">Reference proteome</keyword>
<sequence length="104" mass="11295">MTDRFKPLSGTIGPLFAQLEQRVAAHAELTERIRSALAGPEKDHVVSASCQDDTLVVLADSAAWCPQIRYAQAQLLELLNGSGENKVTKLKVRVGRRPQGLSQA</sequence>
<evidence type="ECO:0000313" key="1">
    <source>
        <dbReference type="EMBL" id="MFC4311109.1"/>
    </source>
</evidence>
<organism evidence="1 2">
    <name type="scientific">Steroidobacter flavus</name>
    <dbReference type="NCBI Taxonomy" id="1842136"/>
    <lineage>
        <taxon>Bacteria</taxon>
        <taxon>Pseudomonadati</taxon>
        <taxon>Pseudomonadota</taxon>
        <taxon>Gammaproteobacteria</taxon>
        <taxon>Steroidobacterales</taxon>
        <taxon>Steroidobacteraceae</taxon>
        <taxon>Steroidobacter</taxon>
    </lineage>
</organism>
<comment type="caution">
    <text evidence="1">The sequence shown here is derived from an EMBL/GenBank/DDBJ whole genome shotgun (WGS) entry which is preliminary data.</text>
</comment>
<dbReference type="Pfam" id="PF05258">
    <property type="entry name" value="DciA"/>
    <property type="match status" value="1"/>
</dbReference>
<dbReference type="InterPro" id="IPR007922">
    <property type="entry name" value="DciA-like"/>
</dbReference>
<name>A0ABV8SXR5_9GAMM</name>
<gene>
    <name evidence="1" type="ORF">ACFPN2_18575</name>
</gene>
<accession>A0ABV8SXR5</accession>
<evidence type="ECO:0000313" key="2">
    <source>
        <dbReference type="Proteomes" id="UP001595904"/>
    </source>
</evidence>
<reference evidence="2" key="1">
    <citation type="journal article" date="2019" name="Int. J. Syst. Evol. Microbiol.">
        <title>The Global Catalogue of Microorganisms (GCM) 10K type strain sequencing project: providing services to taxonomists for standard genome sequencing and annotation.</title>
        <authorList>
            <consortium name="The Broad Institute Genomics Platform"/>
            <consortium name="The Broad Institute Genome Sequencing Center for Infectious Disease"/>
            <person name="Wu L."/>
            <person name="Ma J."/>
        </authorList>
    </citation>
    <scope>NUCLEOTIDE SEQUENCE [LARGE SCALE GENOMIC DNA]</scope>
    <source>
        <strain evidence="2">CGMCC 1.10759</strain>
    </source>
</reference>